<comment type="similarity">
    <text evidence="2 8">Belongs to the cytochrome P450 family.</text>
</comment>
<keyword evidence="3 8" id="KW-0349">Heme</keyword>
<evidence type="ECO:0000256" key="7">
    <source>
        <dbReference type="ARBA" id="ARBA00023033"/>
    </source>
</evidence>
<evidence type="ECO:0000256" key="2">
    <source>
        <dbReference type="ARBA" id="ARBA00010617"/>
    </source>
</evidence>
<dbReference type="PANTHER" id="PTHR24279:SF120">
    <property type="entry name" value="CYTOCHROME P450"/>
    <property type="match status" value="1"/>
</dbReference>
<proteinExistence type="inferred from homology"/>
<dbReference type="InterPro" id="IPR050479">
    <property type="entry name" value="CYP11_CYP27_families"/>
</dbReference>
<dbReference type="CDD" id="cd11054">
    <property type="entry name" value="CYP24A1-like"/>
    <property type="match status" value="1"/>
</dbReference>
<dbReference type="InterPro" id="IPR001128">
    <property type="entry name" value="Cyt_P450"/>
</dbReference>
<keyword evidence="6 8" id="KW-0408">Iron</keyword>
<accession>A0ABM1N6E1</accession>
<keyword evidence="9" id="KW-1185">Reference proteome</keyword>
<comment type="cofactor">
    <cofactor evidence="1">
        <name>heme</name>
        <dbReference type="ChEBI" id="CHEBI:30413"/>
    </cofactor>
</comment>
<reference evidence="10" key="1">
    <citation type="submission" date="2025-08" db="UniProtKB">
        <authorList>
            <consortium name="RefSeq"/>
        </authorList>
    </citation>
    <scope>IDENTIFICATION</scope>
    <source>
        <tissue evidence="10">Whole Larva</tissue>
    </source>
</reference>
<organism evidence="9 10">
    <name type="scientific">Nicrophorus vespilloides</name>
    <name type="common">Boreal carrion beetle</name>
    <dbReference type="NCBI Taxonomy" id="110193"/>
    <lineage>
        <taxon>Eukaryota</taxon>
        <taxon>Metazoa</taxon>
        <taxon>Ecdysozoa</taxon>
        <taxon>Arthropoda</taxon>
        <taxon>Hexapoda</taxon>
        <taxon>Insecta</taxon>
        <taxon>Pterygota</taxon>
        <taxon>Neoptera</taxon>
        <taxon>Endopterygota</taxon>
        <taxon>Coleoptera</taxon>
        <taxon>Polyphaga</taxon>
        <taxon>Staphyliniformia</taxon>
        <taxon>Silphidae</taxon>
        <taxon>Nicrophorinae</taxon>
        <taxon>Nicrophorus</taxon>
    </lineage>
</organism>
<dbReference type="PRINTS" id="PR00463">
    <property type="entry name" value="EP450I"/>
</dbReference>
<dbReference type="Pfam" id="PF00067">
    <property type="entry name" value="p450"/>
    <property type="match status" value="1"/>
</dbReference>
<sequence length="519" mass="60131">MTMFGNMLLRHHFQKRCSCKVKILTISRNINCASHDNPPGWDGAKPFESIPGPKPLPLIGNSWRFLTKDFKMNQDKVHMRLHEKYGDICLLRKVRKNSMIMVYSPQIFEMMFRNEGMWPIRDGFHSVNHYRSVTRKEIFNGMGLINMHGEEWYNLRSKVNPIFLQPRTAQLYISSMNSVADDFIKRMENLMAKNNEMPANFENEINKWALESIGVIALDRRLGCLDEKPTEEVQNLITTVVELFKLAFIIDLTPVGQFCIKYNLPTWRKFVKYEDFVTQICFKYINEAYEALDHNKPEHEKSSFEKLLKINKKVAMVMTLDMLAAGIDTTGKSTAVILYFLAKHQEVQKKLRKDLLEALPNADTPITKDILSNLPYLKAVIKESLRMAPIGTGNLRKTTKNVVLDGYQIPAGVNVFMANLYVCKLEKYFPKPNEFIPDRWLRSTEGEMSYKNVNPFVSLPFGFGPRSCIGRRFANLELEIVIAKIIRNFQLDWHQDDMIFGRDLLYGIKAPLKIHVSKI</sequence>
<dbReference type="SUPFAM" id="SSF48264">
    <property type="entry name" value="Cytochrome P450"/>
    <property type="match status" value="1"/>
</dbReference>
<evidence type="ECO:0000256" key="1">
    <source>
        <dbReference type="ARBA" id="ARBA00001971"/>
    </source>
</evidence>
<dbReference type="PROSITE" id="PS00086">
    <property type="entry name" value="CYTOCHROME_P450"/>
    <property type="match status" value="1"/>
</dbReference>
<dbReference type="RefSeq" id="XP_017782391.1">
    <property type="nucleotide sequence ID" value="XM_017926902.1"/>
</dbReference>
<dbReference type="GeneID" id="108566831"/>
<evidence type="ECO:0000313" key="9">
    <source>
        <dbReference type="Proteomes" id="UP000695000"/>
    </source>
</evidence>
<dbReference type="PRINTS" id="PR00385">
    <property type="entry name" value="P450"/>
</dbReference>
<evidence type="ECO:0000256" key="3">
    <source>
        <dbReference type="ARBA" id="ARBA00022617"/>
    </source>
</evidence>
<dbReference type="Proteomes" id="UP000695000">
    <property type="component" value="Unplaced"/>
</dbReference>
<gene>
    <name evidence="10" type="primary">LOC108566831</name>
</gene>
<keyword evidence="5 8" id="KW-0560">Oxidoreductase</keyword>
<dbReference type="PANTHER" id="PTHR24279">
    <property type="entry name" value="CYTOCHROME P450"/>
    <property type="match status" value="1"/>
</dbReference>
<keyword evidence="4 8" id="KW-0479">Metal-binding</keyword>
<dbReference type="InterPro" id="IPR017972">
    <property type="entry name" value="Cyt_P450_CS"/>
</dbReference>
<evidence type="ECO:0000256" key="5">
    <source>
        <dbReference type="ARBA" id="ARBA00023002"/>
    </source>
</evidence>
<dbReference type="Gene3D" id="1.10.630.10">
    <property type="entry name" value="Cytochrome P450"/>
    <property type="match status" value="1"/>
</dbReference>
<dbReference type="InterPro" id="IPR002401">
    <property type="entry name" value="Cyt_P450_E_grp-I"/>
</dbReference>
<dbReference type="InterPro" id="IPR036396">
    <property type="entry name" value="Cyt_P450_sf"/>
</dbReference>
<evidence type="ECO:0000256" key="8">
    <source>
        <dbReference type="RuleBase" id="RU000461"/>
    </source>
</evidence>
<protein>
    <submittedName>
        <fullName evidence="10">Probable cytochrome P450 12a5, mitochondrial isoform X1</fullName>
    </submittedName>
</protein>
<keyword evidence="7 8" id="KW-0503">Monooxygenase</keyword>
<evidence type="ECO:0000256" key="4">
    <source>
        <dbReference type="ARBA" id="ARBA00022723"/>
    </source>
</evidence>
<evidence type="ECO:0000256" key="6">
    <source>
        <dbReference type="ARBA" id="ARBA00023004"/>
    </source>
</evidence>
<evidence type="ECO:0000313" key="10">
    <source>
        <dbReference type="RefSeq" id="XP_017782391.1"/>
    </source>
</evidence>
<name>A0ABM1N6E1_NICVS</name>